<dbReference type="PRINTS" id="PR00502">
    <property type="entry name" value="NUDIXFAMILY"/>
</dbReference>
<protein>
    <recommendedName>
        <fullName evidence="13">8-oxo-dGTP diphosphatase</fullName>
        <ecNumber evidence="12">3.6.1.55</ecNumber>
    </recommendedName>
    <alternativeName>
        <fullName evidence="16">7,8-dihydro-8-oxoguanine-triphosphatase</fullName>
    </alternativeName>
    <alternativeName>
        <fullName evidence="15">Mutator protein MutT</fullName>
    </alternativeName>
    <alternativeName>
        <fullName evidence="14">dGTP pyrophosphohydrolase</fullName>
    </alternativeName>
</protein>
<dbReference type="SUPFAM" id="SSF55811">
    <property type="entry name" value="Nudix"/>
    <property type="match status" value="1"/>
</dbReference>
<keyword evidence="6" id="KW-0227">DNA damage</keyword>
<proteinExistence type="inferred from homology"/>
<keyword evidence="7" id="KW-0378">Hydrolase</keyword>
<dbReference type="Pfam" id="PF00293">
    <property type="entry name" value="NUDIX"/>
    <property type="match status" value="1"/>
</dbReference>
<keyword evidence="19" id="KW-1185">Reference proteome</keyword>
<keyword evidence="9" id="KW-0234">DNA repair</keyword>
<dbReference type="InterPro" id="IPR000086">
    <property type="entry name" value="NUDIX_hydrolase_dom"/>
</dbReference>
<evidence type="ECO:0000256" key="13">
    <source>
        <dbReference type="ARBA" id="ARBA00040794"/>
    </source>
</evidence>
<dbReference type="InterPro" id="IPR015797">
    <property type="entry name" value="NUDIX_hydrolase-like_dom_sf"/>
</dbReference>
<evidence type="ECO:0000256" key="4">
    <source>
        <dbReference type="ARBA" id="ARBA00022705"/>
    </source>
</evidence>
<evidence type="ECO:0000256" key="8">
    <source>
        <dbReference type="ARBA" id="ARBA00022842"/>
    </source>
</evidence>
<dbReference type="CDD" id="cd03425">
    <property type="entry name" value="NUDIX_MutT_NudA_like"/>
    <property type="match status" value="1"/>
</dbReference>
<dbReference type="Gene3D" id="3.90.79.10">
    <property type="entry name" value="Nucleoside Triphosphate Pyrophosphohydrolase"/>
    <property type="match status" value="1"/>
</dbReference>
<evidence type="ECO:0000256" key="12">
    <source>
        <dbReference type="ARBA" id="ARBA00038905"/>
    </source>
</evidence>
<evidence type="ECO:0000256" key="11">
    <source>
        <dbReference type="ARBA" id="ARBA00036904"/>
    </source>
</evidence>
<dbReference type="Proteomes" id="UP000189021">
    <property type="component" value="Unassembled WGS sequence"/>
</dbReference>
<keyword evidence="5" id="KW-0479">Metal-binding</keyword>
<comment type="cofactor">
    <cofactor evidence="1">
        <name>Mg(2+)</name>
        <dbReference type="ChEBI" id="CHEBI:18420"/>
    </cofactor>
</comment>
<evidence type="ECO:0000259" key="17">
    <source>
        <dbReference type="PROSITE" id="PS51462"/>
    </source>
</evidence>
<name>A0AB36JVN6_9GAMM</name>
<evidence type="ECO:0000256" key="3">
    <source>
        <dbReference type="ARBA" id="ARBA00022457"/>
    </source>
</evidence>
<reference evidence="18 19" key="1">
    <citation type="journal article" date="2017" name="Genome Announc.">
        <title>Draft Genome Sequences of Salinivibrio proteolyticus, Salinivibrio sharmensis, Salinivibrio siamensis, Salinivibrio costicola subsp. alcaliphilus, Salinivibrio costicola subsp. vallismortis, and 29 New Isolates Belonging to the Genus Salinivibrio.</title>
        <authorList>
            <person name="Lopez-Hermoso C."/>
            <person name="de la Haba R.R."/>
            <person name="Sanchez-Porro C."/>
            <person name="Bayliss S.C."/>
            <person name="Feil E.J."/>
            <person name="Ventosa A."/>
        </authorList>
    </citation>
    <scope>NUCLEOTIDE SEQUENCE [LARGE SCALE GENOMIC DNA]</scope>
    <source>
        <strain evidence="18 19">AL184</strain>
    </source>
</reference>
<evidence type="ECO:0000256" key="15">
    <source>
        <dbReference type="ARBA" id="ARBA00041979"/>
    </source>
</evidence>
<evidence type="ECO:0000256" key="2">
    <source>
        <dbReference type="ARBA" id="ARBA00005582"/>
    </source>
</evidence>
<dbReference type="EC" id="3.6.1.55" evidence="12"/>
<dbReference type="GO" id="GO:0006281">
    <property type="term" value="P:DNA repair"/>
    <property type="evidence" value="ECO:0007669"/>
    <property type="project" value="UniProtKB-KW"/>
</dbReference>
<keyword evidence="8" id="KW-0460">Magnesium</keyword>
<dbReference type="GO" id="GO:0008413">
    <property type="term" value="F:8-oxo-7,8-dihydroguanosine triphosphate pyrophosphatase activity"/>
    <property type="evidence" value="ECO:0007669"/>
    <property type="project" value="TreeGrafter"/>
</dbReference>
<dbReference type="InterPro" id="IPR020476">
    <property type="entry name" value="Nudix_hydrolase"/>
</dbReference>
<evidence type="ECO:0000256" key="6">
    <source>
        <dbReference type="ARBA" id="ARBA00022763"/>
    </source>
</evidence>
<dbReference type="GO" id="GO:0035539">
    <property type="term" value="F:8-oxo-7,8-dihydrodeoxyguanosine triphosphate pyrophosphatase activity"/>
    <property type="evidence" value="ECO:0007669"/>
    <property type="project" value="UniProtKB-EC"/>
</dbReference>
<evidence type="ECO:0000313" key="19">
    <source>
        <dbReference type="Proteomes" id="UP000189021"/>
    </source>
</evidence>
<evidence type="ECO:0000313" key="18">
    <source>
        <dbReference type="EMBL" id="OOE38825.1"/>
    </source>
</evidence>
<dbReference type="AlphaFoldDB" id="A0AB36JVN6"/>
<keyword evidence="3" id="KW-0515">Mutator protein</keyword>
<comment type="similarity">
    <text evidence="2">Belongs to the Nudix hydrolase family.</text>
</comment>
<feature type="domain" description="Nudix hydrolase" evidence="17">
    <location>
        <begin position="8"/>
        <end position="132"/>
    </location>
</feature>
<dbReference type="GO" id="GO:0006260">
    <property type="term" value="P:DNA replication"/>
    <property type="evidence" value="ECO:0007669"/>
    <property type="project" value="UniProtKB-KW"/>
</dbReference>
<dbReference type="PANTHER" id="PTHR47707">
    <property type="entry name" value="8-OXO-DGTP DIPHOSPHATASE"/>
    <property type="match status" value="1"/>
</dbReference>
<dbReference type="RefSeq" id="WP_077659614.1">
    <property type="nucleotide sequence ID" value="NZ_CP040021.1"/>
</dbReference>
<evidence type="ECO:0000256" key="14">
    <source>
        <dbReference type="ARBA" id="ARBA00041592"/>
    </source>
</evidence>
<evidence type="ECO:0000256" key="10">
    <source>
        <dbReference type="ARBA" id="ARBA00035861"/>
    </source>
</evidence>
<evidence type="ECO:0000256" key="7">
    <source>
        <dbReference type="ARBA" id="ARBA00022801"/>
    </source>
</evidence>
<dbReference type="GO" id="GO:0044715">
    <property type="term" value="F:8-oxo-dGDP phosphatase activity"/>
    <property type="evidence" value="ECO:0007669"/>
    <property type="project" value="TreeGrafter"/>
</dbReference>
<dbReference type="PANTHER" id="PTHR47707:SF1">
    <property type="entry name" value="NUDIX HYDROLASE FAMILY PROTEIN"/>
    <property type="match status" value="1"/>
</dbReference>
<dbReference type="GO" id="GO:0044716">
    <property type="term" value="F:8-oxo-GDP phosphatase activity"/>
    <property type="evidence" value="ECO:0007669"/>
    <property type="project" value="TreeGrafter"/>
</dbReference>
<comment type="catalytic activity">
    <reaction evidence="10">
        <text>8-oxo-dGTP + H2O = 8-oxo-dGMP + diphosphate + H(+)</text>
        <dbReference type="Rhea" id="RHEA:31575"/>
        <dbReference type="ChEBI" id="CHEBI:15377"/>
        <dbReference type="ChEBI" id="CHEBI:15378"/>
        <dbReference type="ChEBI" id="CHEBI:33019"/>
        <dbReference type="ChEBI" id="CHEBI:63224"/>
        <dbReference type="ChEBI" id="CHEBI:77896"/>
        <dbReference type="EC" id="3.6.1.55"/>
    </reaction>
</comment>
<sequence length="168" mass="18855">MKPSKQSSPIRVVAGVATQDHQVLVAQRQPDTQFISWWEFPGGKVEQGETDQQALKREWREEFGVDIHVGAPIVETEFDYGDKVILLCSFWCDILDGPPMLHQHQAIYWSEPRRLDAGVFSGADRPLIKVLCERFNRVARSESADKADAILHNPSPAVMKKCGVEGGQ</sequence>
<comment type="catalytic activity">
    <reaction evidence="11">
        <text>8-oxo-GTP + H2O = 8-oxo-GMP + diphosphate + H(+)</text>
        <dbReference type="Rhea" id="RHEA:67616"/>
        <dbReference type="ChEBI" id="CHEBI:15377"/>
        <dbReference type="ChEBI" id="CHEBI:15378"/>
        <dbReference type="ChEBI" id="CHEBI:33019"/>
        <dbReference type="ChEBI" id="CHEBI:143553"/>
        <dbReference type="ChEBI" id="CHEBI:145694"/>
    </reaction>
</comment>
<evidence type="ECO:0000256" key="9">
    <source>
        <dbReference type="ARBA" id="ARBA00023204"/>
    </source>
</evidence>
<gene>
    <name evidence="18" type="ORF">BZG00_12535</name>
</gene>
<evidence type="ECO:0000256" key="1">
    <source>
        <dbReference type="ARBA" id="ARBA00001946"/>
    </source>
</evidence>
<evidence type="ECO:0000256" key="5">
    <source>
        <dbReference type="ARBA" id="ARBA00022723"/>
    </source>
</evidence>
<comment type="caution">
    <text evidence="18">The sequence shown here is derived from an EMBL/GenBank/DDBJ whole genome shotgun (WGS) entry which is preliminary data.</text>
</comment>
<dbReference type="EMBL" id="MUEK01000013">
    <property type="protein sequence ID" value="OOE38825.1"/>
    <property type="molecule type" value="Genomic_DNA"/>
</dbReference>
<evidence type="ECO:0000256" key="16">
    <source>
        <dbReference type="ARBA" id="ARBA00042798"/>
    </source>
</evidence>
<dbReference type="PROSITE" id="PS51462">
    <property type="entry name" value="NUDIX"/>
    <property type="match status" value="1"/>
</dbReference>
<accession>A0AB36JVN6</accession>
<organism evidence="18 19">
    <name type="scientific">Salinivibrio kushneri</name>
    <dbReference type="NCBI Taxonomy" id="1908198"/>
    <lineage>
        <taxon>Bacteria</taxon>
        <taxon>Pseudomonadati</taxon>
        <taxon>Pseudomonadota</taxon>
        <taxon>Gammaproteobacteria</taxon>
        <taxon>Vibrionales</taxon>
        <taxon>Vibrionaceae</taxon>
        <taxon>Salinivibrio</taxon>
    </lineage>
</organism>
<dbReference type="InterPro" id="IPR047127">
    <property type="entry name" value="MutT-like"/>
</dbReference>
<keyword evidence="4" id="KW-0235">DNA replication</keyword>
<dbReference type="GO" id="GO:0046872">
    <property type="term" value="F:metal ion binding"/>
    <property type="evidence" value="ECO:0007669"/>
    <property type="project" value="UniProtKB-KW"/>
</dbReference>